<comment type="subcellular location">
    <subcellularLocation>
        <location evidence="1">Membrane</location>
    </subcellularLocation>
</comment>
<sequence length="141" mass="15326">MKKAHILIIAIIAVAVAIILSTTADASVYVGFSEARQRAAEGNTTKVHVVGRLPRDGQNKPVGLQYDPMVDPNYFAFTLVDSTQIAQRVVYNNPKPQDFDTSEQVVITGAMRGDVFMADNILLKCPSKYVKKDLEGATAAN</sequence>
<dbReference type="EMBL" id="BAABGZ010000029">
    <property type="protein sequence ID" value="GAA4359785.1"/>
    <property type="molecule type" value="Genomic_DNA"/>
</dbReference>
<keyword evidence="4" id="KW-0472">Membrane</keyword>
<comment type="caution">
    <text evidence="5">The sequence shown here is derived from an EMBL/GenBank/DDBJ whole genome shotgun (WGS) entry which is preliminary data.</text>
</comment>
<name>A0ABP8IJ13_9BACT</name>
<dbReference type="InterPro" id="IPR004329">
    <property type="entry name" value="CcmE"/>
</dbReference>
<dbReference type="RefSeq" id="WP_345236560.1">
    <property type="nucleotide sequence ID" value="NZ_BAABGZ010000029.1"/>
</dbReference>
<evidence type="ECO:0000256" key="1">
    <source>
        <dbReference type="ARBA" id="ARBA00004370"/>
    </source>
</evidence>
<evidence type="ECO:0000256" key="3">
    <source>
        <dbReference type="ARBA" id="ARBA00022748"/>
    </source>
</evidence>
<proteinExistence type="predicted"/>
<evidence type="ECO:0000256" key="4">
    <source>
        <dbReference type="ARBA" id="ARBA00023136"/>
    </source>
</evidence>
<dbReference type="Proteomes" id="UP001501153">
    <property type="component" value="Unassembled WGS sequence"/>
</dbReference>
<evidence type="ECO:0000313" key="6">
    <source>
        <dbReference type="Proteomes" id="UP001501153"/>
    </source>
</evidence>
<gene>
    <name evidence="5" type="ORF">GCM10023185_26690</name>
</gene>
<dbReference type="Gene3D" id="2.40.50.140">
    <property type="entry name" value="Nucleic acid-binding proteins"/>
    <property type="match status" value="1"/>
</dbReference>
<protein>
    <recommendedName>
        <fullName evidence="7">Cytochrome c maturation protein CcmE</fullName>
    </recommendedName>
</protein>
<dbReference type="InterPro" id="IPR012340">
    <property type="entry name" value="NA-bd_OB-fold"/>
</dbReference>
<evidence type="ECO:0000313" key="5">
    <source>
        <dbReference type="EMBL" id="GAA4359785.1"/>
    </source>
</evidence>
<keyword evidence="3" id="KW-0201">Cytochrome c-type biogenesis</keyword>
<keyword evidence="6" id="KW-1185">Reference proteome</keyword>
<keyword evidence="2" id="KW-0349">Heme</keyword>
<dbReference type="InterPro" id="IPR036127">
    <property type="entry name" value="CcmE-like_sf"/>
</dbReference>
<evidence type="ECO:0000256" key="2">
    <source>
        <dbReference type="ARBA" id="ARBA00022617"/>
    </source>
</evidence>
<evidence type="ECO:0008006" key="7">
    <source>
        <dbReference type="Google" id="ProtNLM"/>
    </source>
</evidence>
<organism evidence="5 6">
    <name type="scientific">Hymenobacter saemangeumensis</name>
    <dbReference type="NCBI Taxonomy" id="1084522"/>
    <lineage>
        <taxon>Bacteria</taxon>
        <taxon>Pseudomonadati</taxon>
        <taxon>Bacteroidota</taxon>
        <taxon>Cytophagia</taxon>
        <taxon>Cytophagales</taxon>
        <taxon>Hymenobacteraceae</taxon>
        <taxon>Hymenobacter</taxon>
    </lineage>
</organism>
<keyword evidence="2" id="KW-0479">Metal-binding</keyword>
<reference evidence="6" key="1">
    <citation type="journal article" date="2019" name="Int. J. Syst. Evol. Microbiol.">
        <title>The Global Catalogue of Microorganisms (GCM) 10K type strain sequencing project: providing services to taxonomists for standard genome sequencing and annotation.</title>
        <authorList>
            <consortium name="The Broad Institute Genomics Platform"/>
            <consortium name="The Broad Institute Genome Sequencing Center for Infectious Disease"/>
            <person name="Wu L."/>
            <person name="Ma J."/>
        </authorList>
    </citation>
    <scope>NUCLEOTIDE SEQUENCE [LARGE SCALE GENOMIC DNA]</scope>
    <source>
        <strain evidence="6">JCM 17923</strain>
    </source>
</reference>
<dbReference type="Pfam" id="PF03100">
    <property type="entry name" value="CcmE"/>
    <property type="match status" value="1"/>
</dbReference>
<dbReference type="SUPFAM" id="SSF82093">
    <property type="entry name" value="Heme chaperone CcmE"/>
    <property type="match status" value="1"/>
</dbReference>
<keyword evidence="2" id="KW-0408">Iron</keyword>
<accession>A0ABP8IJ13</accession>